<dbReference type="GeneID" id="41588934"/>
<organism evidence="7 10">
    <name type="scientific">Cuniculiplasma divulgatum</name>
    <dbReference type="NCBI Taxonomy" id="1673428"/>
    <lineage>
        <taxon>Archaea</taxon>
        <taxon>Methanobacteriati</taxon>
        <taxon>Thermoplasmatota</taxon>
        <taxon>Thermoplasmata</taxon>
        <taxon>Thermoplasmatales</taxon>
        <taxon>Cuniculiplasmataceae</taxon>
        <taxon>Cuniculiplasma</taxon>
    </lineage>
</organism>
<dbReference type="PANTHER" id="PTHR48073:SF5">
    <property type="entry name" value="O-SUCCINYLBENZOATE SYNTHASE"/>
    <property type="match status" value="1"/>
</dbReference>
<dbReference type="Gene3D" id="3.30.390.10">
    <property type="entry name" value="Enolase-like, N-terminal domain"/>
    <property type="match status" value="1"/>
</dbReference>
<reference evidence="9" key="3">
    <citation type="submission" date="2016-06" db="EMBL/GenBank/DDBJ databases">
        <authorList>
            <person name="Toshchakov V.S."/>
        </authorList>
    </citation>
    <scope>NUCLEOTIDE SEQUENCE [LARGE SCALE GENOMIC DNA]</scope>
    <source>
        <strain>PM4 (JCM 30641</strain>
        <strain evidence="9">\VKM B-2940)</strain>
    </source>
</reference>
<sequence length="362" mass="40676">MNLKYYRLKIPMKSPFTTSFGTTLDKDVIIFELNHDGIKAFSELITSEDPFYGPEDNTTAFHIIKNYLVKLIQNLPSPEKFNEISNFIRGNNMAKAAMEMLLYDYHSKVAEKPLFEFINEKPRGYANAGISLGIDKINVTLEKIQQSLDKGYKRIKVKIRKGGEVSILAPIRDHFPDIPLSADANSDYTVKDFKTLEKIDKFDLIYLEQPLYHDDIIYHSKLAKILSTPICLDESITSPEIAENAFEIGACRVVNIKPGRVGGLYNSNLIAKIASNNKGHAWIGGMLETGIGRSFNIAMASSELIDYPGDTSPNERYFSQDIVDRLFEMNDGIIKPFNSPGIGVKINESVLTQFKVEEGVLS</sequence>
<proteinExistence type="predicted"/>
<dbReference type="RefSeq" id="WP_077076607.1">
    <property type="nucleotide sequence ID" value="NZ_LT671858.1"/>
</dbReference>
<dbReference type="Proteomes" id="UP000187822">
    <property type="component" value="Chromosome I"/>
</dbReference>
<protein>
    <recommendedName>
        <fullName evidence="5">o-succinylbenzoate synthase</fullName>
        <ecNumber evidence="5">4.2.1.113</ecNumber>
    </recommendedName>
</protein>
<keyword evidence="3" id="KW-0460">Magnesium</keyword>
<dbReference type="EMBL" id="LT719092">
    <property type="protein sequence ID" value="SJK85449.1"/>
    <property type="molecule type" value="Genomic_DNA"/>
</dbReference>
<dbReference type="Gene3D" id="3.20.20.120">
    <property type="entry name" value="Enolase-like C-terminal domain"/>
    <property type="match status" value="1"/>
</dbReference>
<evidence type="ECO:0000256" key="4">
    <source>
        <dbReference type="ARBA" id="ARBA00023239"/>
    </source>
</evidence>
<dbReference type="SUPFAM" id="SSF51604">
    <property type="entry name" value="Enolase C-terminal domain-like"/>
    <property type="match status" value="1"/>
</dbReference>
<dbReference type="InterPro" id="IPR029065">
    <property type="entry name" value="Enolase_C-like"/>
</dbReference>
<dbReference type="CDD" id="cd03317">
    <property type="entry name" value="NAAAR"/>
    <property type="match status" value="1"/>
</dbReference>
<dbReference type="Proteomes" id="UP000195607">
    <property type="component" value="Chromosome I"/>
</dbReference>
<evidence type="ECO:0000259" key="6">
    <source>
        <dbReference type="SMART" id="SM00922"/>
    </source>
</evidence>
<evidence type="ECO:0000313" key="9">
    <source>
        <dbReference type="Proteomes" id="UP000187822"/>
    </source>
</evidence>
<dbReference type="GO" id="GO:0016854">
    <property type="term" value="F:racemase and epimerase activity"/>
    <property type="evidence" value="ECO:0007669"/>
    <property type="project" value="UniProtKB-ARBA"/>
</dbReference>
<dbReference type="InterPro" id="IPR013342">
    <property type="entry name" value="Mandelate_racemase_C"/>
</dbReference>
<evidence type="ECO:0000313" key="8">
    <source>
        <dbReference type="EMBL" id="SJK85449.1"/>
    </source>
</evidence>
<keyword evidence="9" id="KW-1185">Reference proteome</keyword>
<dbReference type="NCBIfam" id="TIGR01928">
    <property type="entry name" value="menC_lowGC_arch"/>
    <property type="match status" value="1"/>
</dbReference>
<dbReference type="AlphaFoldDB" id="A0A1N5W6P8"/>
<dbReference type="STRING" id="1673428.CPM_1663"/>
<gene>
    <name evidence="8" type="ORF">CPM_1663</name>
    <name evidence="7" type="ORF">CSP5_1692</name>
</gene>
<dbReference type="GO" id="GO:0009234">
    <property type="term" value="P:menaquinone biosynthetic process"/>
    <property type="evidence" value="ECO:0007669"/>
    <property type="project" value="UniProtKB-UniPathway"/>
</dbReference>
<evidence type="ECO:0000313" key="10">
    <source>
        <dbReference type="Proteomes" id="UP000195607"/>
    </source>
</evidence>
<accession>A0A1N5W6P8</accession>
<dbReference type="SUPFAM" id="SSF54826">
    <property type="entry name" value="Enolase N-terminal domain-like"/>
    <property type="match status" value="1"/>
</dbReference>
<dbReference type="InterPro" id="IPR036849">
    <property type="entry name" value="Enolase-like_C_sf"/>
</dbReference>
<dbReference type="SMART" id="SM00922">
    <property type="entry name" value="MR_MLE"/>
    <property type="match status" value="1"/>
</dbReference>
<dbReference type="SFLD" id="SFLDF00009">
    <property type="entry name" value="o-succinylbenzoate_synthase"/>
    <property type="match status" value="1"/>
</dbReference>
<dbReference type="EC" id="4.2.1.113" evidence="5"/>
<evidence type="ECO:0000256" key="1">
    <source>
        <dbReference type="ARBA" id="ARBA00001968"/>
    </source>
</evidence>
<dbReference type="Pfam" id="PF02746">
    <property type="entry name" value="MR_MLE_N"/>
    <property type="match status" value="1"/>
</dbReference>
<dbReference type="UniPathway" id="UPA00079"/>
<dbReference type="PANTHER" id="PTHR48073">
    <property type="entry name" value="O-SUCCINYLBENZOATE SYNTHASE-RELATED"/>
    <property type="match status" value="1"/>
</dbReference>
<dbReference type="InterPro" id="IPR010197">
    <property type="entry name" value="OSBS/NAAAR"/>
</dbReference>
<evidence type="ECO:0000256" key="2">
    <source>
        <dbReference type="ARBA" id="ARBA00022723"/>
    </source>
</evidence>
<comment type="cofactor">
    <cofactor evidence="1">
        <name>a divalent metal cation</name>
        <dbReference type="ChEBI" id="CHEBI:60240"/>
    </cofactor>
</comment>
<keyword evidence="2" id="KW-0479">Metal-binding</keyword>
<dbReference type="UniPathway" id="UPA01057">
    <property type="reaction ID" value="UER00165"/>
</dbReference>
<dbReference type="EMBL" id="LT671858">
    <property type="protein sequence ID" value="SIM81038.1"/>
    <property type="molecule type" value="Genomic_DNA"/>
</dbReference>
<evidence type="ECO:0000256" key="5">
    <source>
        <dbReference type="ARBA" id="ARBA00029491"/>
    </source>
</evidence>
<dbReference type="SFLD" id="SFLDG00180">
    <property type="entry name" value="muconate_cycloisomerase"/>
    <property type="match status" value="1"/>
</dbReference>
<dbReference type="InterPro" id="IPR029017">
    <property type="entry name" value="Enolase-like_N"/>
</dbReference>
<feature type="domain" description="Mandelate racemase/muconate lactonizing enzyme C-terminal" evidence="6">
    <location>
        <begin position="137"/>
        <end position="229"/>
    </location>
</feature>
<keyword evidence="4" id="KW-0456">Lyase</keyword>
<reference evidence="7 10" key="1">
    <citation type="submission" date="2016-04" db="EMBL/GenBank/DDBJ databases">
        <authorList>
            <person name="Evans L.H."/>
            <person name="Alamgir A."/>
            <person name="Owens N."/>
            <person name="Weber N.D."/>
            <person name="Virtaneva K."/>
            <person name="Barbian K."/>
            <person name="Babar A."/>
            <person name="Rosenke K."/>
        </authorList>
    </citation>
    <scope>NUCLEOTIDE SEQUENCE [LARGE SCALE GENOMIC DNA]</scope>
    <source>
        <strain evidence="7">S5</strain>
        <strain evidence="10">S5(T) (JCM 30642 \VKM B-2941)</strain>
    </source>
</reference>
<dbReference type="InterPro" id="IPR013341">
    <property type="entry name" value="Mandelate_racemase_N_dom"/>
</dbReference>
<dbReference type="KEGG" id="cdiv:CPM_1663"/>
<name>A0A1N5W6P8_9ARCH</name>
<reference evidence="8" key="2">
    <citation type="submission" date="2016-06" db="EMBL/GenBank/DDBJ databases">
        <authorList>
            <person name="Olsen C.W."/>
            <person name="Carey S."/>
            <person name="Hinshaw L."/>
            <person name="Karasin A.I."/>
        </authorList>
    </citation>
    <scope>NUCLEOTIDE SEQUENCE [LARGE SCALE GENOMIC DNA]</scope>
    <source>
        <strain evidence="8">PM4</strain>
    </source>
</reference>
<dbReference type="Pfam" id="PF13378">
    <property type="entry name" value="MR_MLE_C"/>
    <property type="match status" value="1"/>
</dbReference>
<dbReference type="GO" id="GO:0043748">
    <property type="term" value="F:O-succinylbenzoate synthase activity"/>
    <property type="evidence" value="ECO:0007669"/>
    <property type="project" value="UniProtKB-EC"/>
</dbReference>
<dbReference type="OrthoDB" id="372081at2157"/>
<dbReference type="SFLD" id="SFLDS00001">
    <property type="entry name" value="Enolase"/>
    <property type="match status" value="1"/>
</dbReference>
<evidence type="ECO:0000256" key="3">
    <source>
        <dbReference type="ARBA" id="ARBA00022842"/>
    </source>
</evidence>
<dbReference type="GO" id="GO:0046872">
    <property type="term" value="F:metal ion binding"/>
    <property type="evidence" value="ECO:0007669"/>
    <property type="project" value="UniProtKB-KW"/>
</dbReference>
<evidence type="ECO:0000313" key="7">
    <source>
        <dbReference type="EMBL" id="SIM81038.1"/>
    </source>
</evidence>